<comment type="caution">
    <text evidence="3">The sequence shown here is derived from an EMBL/GenBank/DDBJ whole genome shotgun (WGS) entry which is preliminary data.</text>
</comment>
<reference evidence="3 5" key="1">
    <citation type="submission" date="2023-07" db="EMBL/GenBank/DDBJ databases">
        <title>Sorghum-associated microbial communities from plants grown in Nebraska, USA.</title>
        <authorList>
            <person name="Schachtman D."/>
        </authorList>
    </citation>
    <scope>NUCLEOTIDE SEQUENCE</scope>
    <source>
        <strain evidence="4 5">BE105</strain>
        <strain evidence="3">BE69</strain>
    </source>
</reference>
<gene>
    <name evidence="3" type="ORF">J2W88_004055</name>
    <name evidence="4" type="ORF">J2W93_002305</name>
</gene>
<organism evidence="3 6">
    <name type="scientific">Acidovorax delafieldii</name>
    <name type="common">Pseudomonas delafieldii</name>
    <dbReference type="NCBI Taxonomy" id="47920"/>
    <lineage>
        <taxon>Bacteria</taxon>
        <taxon>Pseudomonadati</taxon>
        <taxon>Pseudomonadota</taxon>
        <taxon>Betaproteobacteria</taxon>
        <taxon>Burkholderiales</taxon>
        <taxon>Comamonadaceae</taxon>
        <taxon>Acidovorax</taxon>
    </lineage>
</organism>
<dbReference type="EMBL" id="JAVDTS010000003">
    <property type="protein sequence ID" value="MDR6837467.1"/>
    <property type="molecule type" value="Genomic_DNA"/>
</dbReference>
<dbReference type="Proteomes" id="UP001253458">
    <property type="component" value="Unassembled WGS sequence"/>
</dbReference>
<dbReference type="Proteomes" id="UP001249076">
    <property type="component" value="Unassembled WGS sequence"/>
</dbReference>
<dbReference type="PANTHER" id="PTHR35010:SF4">
    <property type="entry name" value="BLL5781 PROTEIN"/>
    <property type="match status" value="1"/>
</dbReference>
<dbReference type="CDD" id="cd00093">
    <property type="entry name" value="HTH_XRE"/>
    <property type="match status" value="1"/>
</dbReference>
<evidence type="ECO:0000259" key="2">
    <source>
        <dbReference type="PROSITE" id="PS50943"/>
    </source>
</evidence>
<dbReference type="AlphaFoldDB" id="A0AAJ2F2J3"/>
<evidence type="ECO:0000313" key="4">
    <source>
        <dbReference type="EMBL" id="MDR6837467.1"/>
    </source>
</evidence>
<proteinExistence type="predicted"/>
<evidence type="ECO:0000313" key="3">
    <source>
        <dbReference type="EMBL" id="MDR6768751.1"/>
    </source>
</evidence>
<evidence type="ECO:0000313" key="6">
    <source>
        <dbReference type="Proteomes" id="UP001253458"/>
    </source>
</evidence>
<dbReference type="InterPro" id="IPR010982">
    <property type="entry name" value="Lambda_DNA-bd_dom_sf"/>
</dbReference>
<dbReference type="Pfam" id="PF17765">
    <property type="entry name" value="MLTR_LBD"/>
    <property type="match status" value="1"/>
</dbReference>
<dbReference type="InterPro" id="IPR001387">
    <property type="entry name" value="Cro/C1-type_HTH"/>
</dbReference>
<accession>A0AAJ2F2J3</accession>
<dbReference type="RefSeq" id="WP_209818549.1">
    <property type="nucleotide sequence ID" value="NZ_JAVDTL010000006.1"/>
</dbReference>
<dbReference type="PROSITE" id="PS50943">
    <property type="entry name" value="HTH_CROC1"/>
    <property type="match status" value="1"/>
</dbReference>
<feature type="domain" description="HTH cro/C1-type" evidence="2">
    <location>
        <begin position="33"/>
        <end position="87"/>
    </location>
</feature>
<feature type="region of interest" description="Disordered" evidence="1">
    <location>
        <begin position="1"/>
        <end position="31"/>
    </location>
</feature>
<keyword evidence="5" id="KW-1185">Reference proteome</keyword>
<evidence type="ECO:0000313" key="5">
    <source>
        <dbReference type="Proteomes" id="UP001249076"/>
    </source>
</evidence>
<dbReference type="GO" id="GO:0003677">
    <property type="term" value="F:DNA binding"/>
    <property type="evidence" value="ECO:0007669"/>
    <property type="project" value="InterPro"/>
</dbReference>
<dbReference type="Gene3D" id="3.30.450.180">
    <property type="match status" value="1"/>
</dbReference>
<dbReference type="InterPro" id="IPR041413">
    <property type="entry name" value="MLTR_LBD"/>
</dbReference>
<feature type="compositionally biased region" description="Low complexity" evidence="1">
    <location>
        <begin position="1"/>
        <end position="10"/>
    </location>
</feature>
<evidence type="ECO:0000256" key="1">
    <source>
        <dbReference type="SAM" id="MobiDB-lite"/>
    </source>
</evidence>
<name>A0AAJ2F2J3_ACIDE</name>
<protein>
    <submittedName>
        <fullName evidence="3">Transcriptional regulator with XRE-family HTH domain</fullName>
    </submittedName>
</protein>
<dbReference type="Pfam" id="PF01381">
    <property type="entry name" value="HTH_3"/>
    <property type="match status" value="1"/>
</dbReference>
<dbReference type="EMBL" id="JAVDTL010000006">
    <property type="protein sequence ID" value="MDR6768751.1"/>
    <property type="molecule type" value="Genomic_DNA"/>
</dbReference>
<dbReference type="Gene3D" id="1.10.260.40">
    <property type="entry name" value="lambda repressor-like DNA-binding domains"/>
    <property type="match status" value="1"/>
</dbReference>
<dbReference type="PANTHER" id="PTHR35010">
    <property type="entry name" value="BLL4672 PROTEIN-RELATED"/>
    <property type="match status" value="1"/>
</dbReference>
<sequence length="291" mass="32158">MTSTPSTPSRRTPRHPLPHRAVTPGPASFGDHLRTWRQQRHLSQLELADEADISTRHVSFMETGRTNPSRDMVLRLCERLAIPLRERNTLLVAAGYAPMYRERALDDPALAAARQAVELVLKGHEPCPAIALDRCWNVVAANRAAQALLAAHVSPELLAPPVNVFRLSLHPDGLASRIANLAQWRHHLFERLRQQIHATADPALLALQAELLEYPAPEESPPLVMAGEMLGVVMPFCFESVHGMLSLISTTTIFGTPVDVTLQELAVESFFPADAFTAQVLREMAQQYAAD</sequence>
<dbReference type="SMART" id="SM00530">
    <property type="entry name" value="HTH_XRE"/>
    <property type="match status" value="1"/>
</dbReference>
<dbReference type="SUPFAM" id="SSF47413">
    <property type="entry name" value="lambda repressor-like DNA-binding domains"/>
    <property type="match status" value="1"/>
</dbReference>